<evidence type="ECO:0000313" key="10">
    <source>
        <dbReference type="Proteomes" id="UP001201980"/>
    </source>
</evidence>
<evidence type="ECO:0000256" key="4">
    <source>
        <dbReference type="ARBA" id="ARBA00022839"/>
    </source>
</evidence>
<feature type="domain" description="Exonuclease" evidence="8">
    <location>
        <begin position="181"/>
        <end position="385"/>
    </location>
</feature>
<evidence type="ECO:0000259" key="8">
    <source>
        <dbReference type="SMART" id="SM00479"/>
    </source>
</evidence>
<keyword evidence="6" id="KW-0863">Zinc-finger</keyword>
<organism evidence="9 10">
    <name type="scientific">Zalerion maritima</name>
    <dbReference type="NCBI Taxonomy" id="339359"/>
    <lineage>
        <taxon>Eukaryota</taxon>
        <taxon>Fungi</taxon>
        <taxon>Dikarya</taxon>
        <taxon>Ascomycota</taxon>
        <taxon>Pezizomycotina</taxon>
        <taxon>Sordariomycetes</taxon>
        <taxon>Lulworthiomycetidae</taxon>
        <taxon>Lulworthiales</taxon>
        <taxon>Lulworthiaceae</taxon>
        <taxon>Zalerion</taxon>
    </lineage>
</organism>
<dbReference type="InterPro" id="IPR013520">
    <property type="entry name" value="Ribonucl_H"/>
</dbReference>
<feature type="compositionally biased region" description="Pro residues" evidence="7">
    <location>
        <begin position="452"/>
        <end position="461"/>
    </location>
</feature>
<dbReference type="PANTHER" id="PTHR12801:SF45">
    <property type="entry name" value="RNA EXONUCLEASE 4"/>
    <property type="match status" value="1"/>
</dbReference>
<dbReference type="GO" id="GO:0035556">
    <property type="term" value="P:intracellular signal transduction"/>
    <property type="evidence" value="ECO:0007669"/>
    <property type="project" value="InterPro"/>
</dbReference>
<keyword evidence="1" id="KW-0698">rRNA processing</keyword>
<keyword evidence="2" id="KW-0540">Nuclease</keyword>
<keyword evidence="3" id="KW-0378">Hydrolase</keyword>
<keyword evidence="4" id="KW-0269">Exonuclease</keyword>
<dbReference type="GO" id="GO:0008270">
    <property type="term" value="F:zinc ion binding"/>
    <property type="evidence" value="ECO:0007669"/>
    <property type="project" value="UniProtKB-KW"/>
</dbReference>
<comment type="caution">
    <text evidence="9">The sequence shown here is derived from an EMBL/GenBank/DDBJ whole genome shotgun (WGS) entry which is preliminary data.</text>
</comment>
<evidence type="ECO:0000256" key="1">
    <source>
        <dbReference type="ARBA" id="ARBA00022552"/>
    </source>
</evidence>
<dbReference type="InterPro" id="IPR001562">
    <property type="entry name" value="Znf_Btk_motif"/>
</dbReference>
<dbReference type="GO" id="GO:0005634">
    <property type="term" value="C:nucleus"/>
    <property type="evidence" value="ECO:0007669"/>
    <property type="project" value="TreeGrafter"/>
</dbReference>
<gene>
    <name evidence="9" type="ORF">MKZ38_005167</name>
</gene>
<dbReference type="GO" id="GO:0004527">
    <property type="term" value="F:exonuclease activity"/>
    <property type="evidence" value="ECO:0007669"/>
    <property type="project" value="UniProtKB-KW"/>
</dbReference>
<dbReference type="PROSITE" id="PS51113">
    <property type="entry name" value="ZF_BTK"/>
    <property type="match status" value="1"/>
</dbReference>
<evidence type="ECO:0000313" key="9">
    <source>
        <dbReference type="EMBL" id="KAJ2905523.1"/>
    </source>
</evidence>
<evidence type="ECO:0000256" key="5">
    <source>
        <dbReference type="ARBA" id="ARBA00025599"/>
    </source>
</evidence>
<keyword evidence="6" id="KW-0479">Metal-binding</keyword>
<dbReference type="AlphaFoldDB" id="A0AAD5WX85"/>
<evidence type="ECO:0000256" key="6">
    <source>
        <dbReference type="PROSITE-ProRule" id="PRU00432"/>
    </source>
</evidence>
<dbReference type="InterPro" id="IPR012337">
    <property type="entry name" value="RNaseH-like_sf"/>
</dbReference>
<evidence type="ECO:0000256" key="2">
    <source>
        <dbReference type="ARBA" id="ARBA00022722"/>
    </source>
</evidence>
<dbReference type="EMBL" id="JAKWBI020000030">
    <property type="protein sequence ID" value="KAJ2905523.1"/>
    <property type="molecule type" value="Genomic_DNA"/>
</dbReference>
<evidence type="ECO:0000256" key="3">
    <source>
        <dbReference type="ARBA" id="ARBA00022801"/>
    </source>
</evidence>
<name>A0AAD5WX85_9PEZI</name>
<protein>
    <recommendedName>
        <fullName evidence="8">Exonuclease domain-containing protein</fullName>
    </recommendedName>
</protein>
<dbReference type="Gene3D" id="3.30.420.10">
    <property type="entry name" value="Ribonuclease H-like superfamily/Ribonuclease H"/>
    <property type="match status" value="1"/>
</dbReference>
<dbReference type="SUPFAM" id="SSF53098">
    <property type="entry name" value="Ribonuclease H-like"/>
    <property type="match status" value="1"/>
</dbReference>
<dbReference type="GO" id="GO:0000027">
    <property type="term" value="P:ribosomal large subunit assembly"/>
    <property type="evidence" value="ECO:0007669"/>
    <property type="project" value="TreeGrafter"/>
</dbReference>
<sequence>MSIPIVPIPWDVLSTLVLESDEMVWRKIPQGILSDEEVLRRYWSVPRCKDCAQQLCLGEVYSSGFLNGDGQEIPKEAGEEHLFQRASKQDFDYASKETFSNEKIHRLRFECDQHVGSYGDEEWSCCGQLDTEAVGCKTPHSKMHKIAIREDVDIIREYRRVSSPPRDSGSDGKDREFDTRAMVVFDCEMAPSTTGEKQLVSITAMDGVTGEALINSIVRPDVPMRHYHTKFTGITRSQVESAFATGNAVGGVFAARDLFFRFVGPDTIVVGHDVQNDLNILRVAHNRVIDTQALATGPFGAKLLRSCGWTENYGLFTGDDTDQDPELGLGHGRRYEKGSSFISLKTQAKFLLGKDIQKKGAPHSAMEDAGATYGILWRYVRELQGDETALAHIYGRIPKVAREVVGTDSWDDIQQAPSYSGWGVEPDSGARPEWGVESDEGPHWEDMESSNPPNPPNPETE</sequence>
<keyword evidence="6" id="KW-0862">Zinc</keyword>
<feature type="region of interest" description="Disordered" evidence="7">
    <location>
        <begin position="415"/>
        <end position="461"/>
    </location>
</feature>
<reference evidence="9" key="1">
    <citation type="submission" date="2022-07" db="EMBL/GenBank/DDBJ databases">
        <title>Draft genome sequence of Zalerion maritima ATCC 34329, a (micro)plastics degrading marine fungus.</title>
        <authorList>
            <person name="Paco A."/>
            <person name="Goncalves M.F.M."/>
            <person name="Rocha-Santos T.A.P."/>
            <person name="Alves A."/>
        </authorList>
    </citation>
    <scope>NUCLEOTIDE SEQUENCE</scope>
    <source>
        <strain evidence="9">ATCC 34329</strain>
    </source>
</reference>
<dbReference type="InterPro" id="IPR036397">
    <property type="entry name" value="RNaseH_sf"/>
</dbReference>
<dbReference type="SMART" id="SM00479">
    <property type="entry name" value="EXOIII"/>
    <property type="match status" value="1"/>
</dbReference>
<comment type="function">
    <text evidence="5">Exoribonuclease involved in ribosome biosynthesis. Involved in the processing of ITS1, the internal transcribed spacer localized between the 18S and 5.8S rRNAs.</text>
</comment>
<dbReference type="Proteomes" id="UP001201980">
    <property type="component" value="Unassembled WGS sequence"/>
</dbReference>
<dbReference type="GO" id="GO:0006364">
    <property type="term" value="P:rRNA processing"/>
    <property type="evidence" value="ECO:0007669"/>
    <property type="project" value="UniProtKB-KW"/>
</dbReference>
<accession>A0AAD5WX85</accession>
<keyword evidence="10" id="KW-1185">Reference proteome</keyword>
<proteinExistence type="predicted"/>
<evidence type="ECO:0000256" key="7">
    <source>
        <dbReference type="SAM" id="MobiDB-lite"/>
    </source>
</evidence>
<dbReference type="PANTHER" id="PTHR12801">
    <property type="entry name" value="RNA EXONUCLEASE REXO1 / RECO3 FAMILY MEMBER-RELATED"/>
    <property type="match status" value="1"/>
</dbReference>
<dbReference type="InterPro" id="IPR047021">
    <property type="entry name" value="REXO1/3/4-like"/>
</dbReference>
<dbReference type="GO" id="GO:0003676">
    <property type="term" value="F:nucleic acid binding"/>
    <property type="evidence" value="ECO:0007669"/>
    <property type="project" value="InterPro"/>
</dbReference>